<sequence>MIVLIKSNIFVVWRTFLCLSVFIVISWSIDPGGISPATSFSKTLIPSNIKTCQKVGRPGDCEPEMCREIGRSTCESRYTRFWDPKERVDRTQKSCQCLQESICSLFGAPFYGCKSYASLSISAQALLRQWTMSQKVANFSQLMLA</sequence>
<evidence type="ECO:0000256" key="1">
    <source>
        <dbReference type="SAM" id="Phobius"/>
    </source>
</evidence>
<keyword evidence="3" id="KW-1185">Reference proteome</keyword>
<evidence type="ECO:0000313" key="2">
    <source>
        <dbReference type="EMBL" id="KAI1729292.1"/>
    </source>
</evidence>
<dbReference type="EMBL" id="JAKKPZ010000001">
    <property type="protein sequence ID" value="KAI1729292.1"/>
    <property type="molecule type" value="Genomic_DNA"/>
</dbReference>
<dbReference type="AlphaFoldDB" id="A0AAD4RDT5"/>
<evidence type="ECO:0000313" key="3">
    <source>
        <dbReference type="Proteomes" id="UP001201812"/>
    </source>
</evidence>
<protein>
    <submittedName>
        <fullName evidence="2">Uncharacterized protein</fullName>
    </submittedName>
</protein>
<keyword evidence="1" id="KW-0812">Transmembrane</keyword>
<accession>A0AAD4RDT5</accession>
<gene>
    <name evidence="2" type="ORF">DdX_01524</name>
</gene>
<reference evidence="2" key="1">
    <citation type="submission" date="2022-01" db="EMBL/GenBank/DDBJ databases">
        <title>Genome Sequence Resource for Two Populations of Ditylenchus destructor, the Migratory Endoparasitic Phytonematode.</title>
        <authorList>
            <person name="Zhang H."/>
            <person name="Lin R."/>
            <person name="Xie B."/>
        </authorList>
    </citation>
    <scope>NUCLEOTIDE SEQUENCE</scope>
    <source>
        <strain evidence="2">BazhouSP</strain>
    </source>
</reference>
<comment type="caution">
    <text evidence="2">The sequence shown here is derived from an EMBL/GenBank/DDBJ whole genome shotgun (WGS) entry which is preliminary data.</text>
</comment>
<proteinExistence type="predicted"/>
<organism evidence="2 3">
    <name type="scientific">Ditylenchus destructor</name>
    <dbReference type="NCBI Taxonomy" id="166010"/>
    <lineage>
        <taxon>Eukaryota</taxon>
        <taxon>Metazoa</taxon>
        <taxon>Ecdysozoa</taxon>
        <taxon>Nematoda</taxon>
        <taxon>Chromadorea</taxon>
        <taxon>Rhabditida</taxon>
        <taxon>Tylenchina</taxon>
        <taxon>Tylenchomorpha</taxon>
        <taxon>Sphaerularioidea</taxon>
        <taxon>Anguinidae</taxon>
        <taxon>Anguininae</taxon>
        <taxon>Ditylenchus</taxon>
    </lineage>
</organism>
<keyword evidence="1" id="KW-0472">Membrane</keyword>
<dbReference type="Proteomes" id="UP001201812">
    <property type="component" value="Unassembled WGS sequence"/>
</dbReference>
<keyword evidence="1" id="KW-1133">Transmembrane helix</keyword>
<feature type="transmembrane region" description="Helical" evidence="1">
    <location>
        <begin position="12"/>
        <end position="29"/>
    </location>
</feature>
<name>A0AAD4RDT5_9BILA</name>